<sequence length="236" mass="24831">MSAPTGTAGIRHSQTMNARQWTEIGQEILAFLLAASCPGCDRTGTLLCEQCHSALTAAPTEVITPGGLRVQSALSYQGVVARSIRRVKEEGATMLARPLGRALATVLAPAAAGGALIATVPTSRAAFRRRGFRVPELLVRRAGFAAQRMLLPARATGDQRGLSRDERARNVSGSIRTRSPAERGRPVVIVDDVVTTGATLDEAARALRAAGFRSVRAVTLAATPRHCDTPKSDAVG</sequence>
<feature type="region of interest" description="Disordered" evidence="2">
    <location>
        <begin position="155"/>
        <end position="180"/>
    </location>
</feature>
<evidence type="ECO:0000259" key="3">
    <source>
        <dbReference type="Pfam" id="PF00156"/>
    </source>
</evidence>
<feature type="domain" description="Phosphoribosyltransferase" evidence="3">
    <location>
        <begin position="175"/>
        <end position="225"/>
    </location>
</feature>
<dbReference type="InterPro" id="IPR000836">
    <property type="entry name" value="PRTase_dom"/>
</dbReference>
<evidence type="ECO:0000313" key="5">
    <source>
        <dbReference type="Proteomes" id="UP000196320"/>
    </source>
</evidence>
<organism evidence="4 5">
    <name type="scientific">Microbacterium esteraromaticum</name>
    <dbReference type="NCBI Taxonomy" id="57043"/>
    <lineage>
        <taxon>Bacteria</taxon>
        <taxon>Bacillati</taxon>
        <taxon>Actinomycetota</taxon>
        <taxon>Actinomycetes</taxon>
        <taxon>Micrococcales</taxon>
        <taxon>Microbacteriaceae</taxon>
        <taxon>Microbacterium</taxon>
    </lineage>
</organism>
<evidence type="ECO:0000256" key="2">
    <source>
        <dbReference type="SAM" id="MobiDB-lite"/>
    </source>
</evidence>
<reference evidence="4 5" key="1">
    <citation type="submission" date="2017-02" db="EMBL/GenBank/DDBJ databases">
        <authorList>
            <person name="Peterson S.W."/>
        </authorList>
    </citation>
    <scope>NUCLEOTIDE SEQUENCE [LARGE SCALE GENOMIC DNA]</scope>
    <source>
        <strain evidence="4 5">B Mb 05.01</strain>
    </source>
</reference>
<protein>
    <submittedName>
        <fullName evidence="4">Competence protein F homolog, phosphoribosyltransferase domain protein YhgH required for utilization of DNA as sole source of carbon and energy</fullName>
    </submittedName>
</protein>
<keyword evidence="4" id="KW-0328">Glycosyltransferase</keyword>
<accession>A0A1R4JFZ4</accession>
<keyword evidence="5" id="KW-1185">Reference proteome</keyword>
<dbReference type="InterPro" id="IPR051910">
    <property type="entry name" value="ComF/GntX_DNA_util-trans"/>
</dbReference>
<dbReference type="Pfam" id="PF00156">
    <property type="entry name" value="Pribosyltran"/>
    <property type="match status" value="1"/>
</dbReference>
<comment type="similarity">
    <text evidence="1">Belongs to the ComF/GntX family.</text>
</comment>
<dbReference type="GO" id="GO:0016757">
    <property type="term" value="F:glycosyltransferase activity"/>
    <property type="evidence" value="ECO:0007669"/>
    <property type="project" value="UniProtKB-KW"/>
</dbReference>
<dbReference type="PANTHER" id="PTHR47505">
    <property type="entry name" value="DNA UTILIZATION PROTEIN YHGH"/>
    <property type="match status" value="1"/>
</dbReference>
<gene>
    <name evidence="4" type="ORF">FM104_07195</name>
</gene>
<dbReference type="Proteomes" id="UP000196320">
    <property type="component" value="Unassembled WGS sequence"/>
</dbReference>
<evidence type="ECO:0000313" key="4">
    <source>
        <dbReference type="EMBL" id="SJN30929.1"/>
    </source>
</evidence>
<proteinExistence type="inferred from homology"/>
<keyword evidence="4" id="KW-0808">Transferase</keyword>
<name>A0A1R4JFZ4_9MICO</name>
<dbReference type="InterPro" id="IPR029057">
    <property type="entry name" value="PRTase-like"/>
</dbReference>
<evidence type="ECO:0000256" key="1">
    <source>
        <dbReference type="ARBA" id="ARBA00008007"/>
    </source>
</evidence>
<dbReference type="AlphaFoldDB" id="A0A1R4JFZ4"/>
<dbReference type="PANTHER" id="PTHR47505:SF1">
    <property type="entry name" value="DNA UTILIZATION PROTEIN YHGH"/>
    <property type="match status" value="1"/>
</dbReference>
<dbReference type="EMBL" id="FUKO01000019">
    <property type="protein sequence ID" value="SJN30929.1"/>
    <property type="molecule type" value="Genomic_DNA"/>
</dbReference>
<dbReference type="Gene3D" id="3.40.50.2020">
    <property type="match status" value="1"/>
</dbReference>
<dbReference type="SUPFAM" id="SSF53271">
    <property type="entry name" value="PRTase-like"/>
    <property type="match status" value="1"/>
</dbReference>